<dbReference type="AlphaFoldDB" id="X1VAZ3"/>
<comment type="caution">
    <text evidence="1">The sequence shown here is derived from an EMBL/GenBank/DDBJ whole genome shotgun (WGS) entry which is preliminary data.</text>
</comment>
<feature type="non-terminal residue" evidence="1">
    <location>
        <position position="1"/>
    </location>
</feature>
<proteinExistence type="predicted"/>
<sequence length="44" mass="5419">GGNYEPDENKFTDWLEFSRLYPNKDYMQFKAYCKEKRKTHVKGR</sequence>
<gene>
    <name evidence="1" type="ORF">S12H4_51682</name>
</gene>
<evidence type="ECO:0000313" key="1">
    <source>
        <dbReference type="EMBL" id="GAJ02995.1"/>
    </source>
</evidence>
<name>X1VAZ3_9ZZZZ</name>
<dbReference type="EMBL" id="BARW01032689">
    <property type="protein sequence ID" value="GAJ02995.1"/>
    <property type="molecule type" value="Genomic_DNA"/>
</dbReference>
<accession>X1VAZ3</accession>
<protein>
    <submittedName>
        <fullName evidence="1">Uncharacterized protein</fullName>
    </submittedName>
</protein>
<organism evidence="1">
    <name type="scientific">marine sediment metagenome</name>
    <dbReference type="NCBI Taxonomy" id="412755"/>
    <lineage>
        <taxon>unclassified sequences</taxon>
        <taxon>metagenomes</taxon>
        <taxon>ecological metagenomes</taxon>
    </lineage>
</organism>
<reference evidence="1" key="1">
    <citation type="journal article" date="2014" name="Front. Microbiol.">
        <title>High frequency of phylogenetically diverse reductive dehalogenase-homologous genes in deep subseafloor sedimentary metagenomes.</title>
        <authorList>
            <person name="Kawai M."/>
            <person name="Futagami T."/>
            <person name="Toyoda A."/>
            <person name="Takaki Y."/>
            <person name="Nishi S."/>
            <person name="Hori S."/>
            <person name="Arai W."/>
            <person name="Tsubouchi T."/>
            <person name="Morono Y."/>
            <person name="Uchiyama I."/>
            <person name="Ito T."/>
            <person name="Fujiyama A."/>
            <person name="Inagaki F."/>
            <person name="Takami H."/>
        </authorList>
    </citation>
    <scope>NUCLEOTIDE SEQUENCE</scope>
    <source>
        <strain evidence="1">Expedition CK06-06</strain>
    </source>
</reference>